<accession>A0A940WFA9</accession>
<organism evidence="2 3">
    <name type="scientific">Microbispora oryzae</name>
    <dbReference type="NCBI Taxonomy" id="2806554"/>
    <lineage>
        <taxon>Bacteria</taxon>
        <taxon>Bacillati</taxon>
        <taxon>Actinomycetota</taxon>
        <taxon>Actinomycetes</taxon>
        <taxon>Streptosporangiales</taxon>
        <taxon>Streptosporangiaceae</taxon>
        <taxon>Microbispora</taxon>
    </lineage>
</organism>
<keyword evidence="3" id="KW-1185">Reference proteome</keyword>
<dbReference type="Proteomes" id="UP000674234">
    <property type="component" value="Unassembled WGS sequence"/>
</dbReference>
<evidence type="ECO:0000313" key="3">
    <source>
        <dbReference type="Proteomes" id="UP000674234"/>
    </source>
</evidence>
<comment type="caution">
    <text evidence="2">The sequence shown here is derived from an EMBL/GenBank/DDBJ whole genome shotgun (WGS) entry which is preliminary data.</text>
</comment>
<gene>
    <name evidence="2" type="ORF">JOL79_11460</name>
</gene>
<protein>
    <submittedName>
        <fullName evidence="2">Uncharacterized protein</fullName>
    </submittedName>
</protein>
<dbReference type="EMBL" id="JAFCNB010000005">
    <property type="protein sequence ID" value="MBP2704431.1"/>
    <property type="molecule type" value="Genomic_DNA"/>
</dbReference>
<feature type="region of interest" description="Disordered" evidence="1">
    <location>
        <begin position="91"/>
        <end position="116"/>
    </location>
</feature>
<dbReference type="AlphaFoldDB" id="A0A940WFA9"/>
<reference evidence="2" key="1">
    <citation type="submission" date="2021-02" db="EMBL/GenBank/DDBJ databases">
        <title>Draft genome sequence of Microbispora sp. RL4-1S isolated from rice leaves in Thailand.</title>
        <authorList>
            <person name="Muangham S."/>
            <person name="Duangmal K."/>
        </authorList>
    </citation>
    <scope>NUCLEOTIDE SEQUENCE</scope>
    <source>
        <strain evidence="2">RL4-1S</strain>
    </source>
</reference>
<sequence length="388" mass="42823">MPTTDQLTPAGACHGGCNHRNRTTLAAYRQAVEDHADAVDAWYRNGEHGQPPAEPDQPSLRWYPGNPLFCGRDIAAARRSLLELDPQAAQLSAASDGHRGTGTADGKVSGSKTTPSVSPVADILDRLLGDLFDTEDEWRQLRGYAPRPPATRGPRGSHPRSKTIGWLAEHLADILAHPDFLELPRTIYRWERVLRHLNKDQRPSPSSPIRCPRPSCGERRITWDDEHHYYTCGACGQIIYEHEHDQYEHDQADAVETARAATPPPPSVEHRPLVPAQGDDSEPRTAGTLPVVDAIRIDPETYRLIFRAPYNRPLTEDEWQDLPWPPCPNCGAPIEVDHVTIERVGKPAAVVGARTLPPLPPTREEVPGPWRCAGKENEPGCGAEGRAA</sequence>
<evidence type="ECO:0000256" key="1">
    <source>
        <dbReference type="SAM" id="MobiDB-lite"/>
    </source>
</evidence>
<feature type="region of interest" description="Disordered" evidence="1">
    <location>
        <begin position="355"/>
        <end position="388"/>
    </location>
</feature>
<name>A0A940WFA9_9ACTN</name>
<proteinExistence type="predicted"/>
<feature type="region of interest" description="Disordered" evidence="1">
    <location>
        <begin position="259"/>
        <end position="286"/>
    </location>
</feature>
<evidence type="ECO:0000313" key="2">
    <source>
        <dbReference type="EMBL" id="MBP2704431.1"/>
    </source>
</evidence>
<dbReference type="RefSeq" id="WP_210155736.1">
    <property type="nucleotide sequence ID" value="NZ_JAFCNB010000005.1"/>
</dbReference>